<reference evidence="20 21" key="1">
    <citation type="submission" date="2020-08" db="EMBL/GenBank/DDBJ databases">
        <title>Genomic Encyclopedia of Type Strains, Phase IV (KMG-IV): sequencing the most valuable type-strain genomes for metagenomic binning, comparative biology and taxonomic classification.</title>
        <authorList>
            <person name="Goeker M."/>
        </authorList>
    </citation>
    <scope>NUCLEOTIDE SEQUENCE [LARGE SCALE GENOMIC DNA]</scope>
    <source>
        <strain evidence="20 21">DSM 21769</strain>
    </source>
</reference>
<feature type="binding site" evidence="13">
    <location>
        <position position="35"/>
    </location>
    <ligand>
        <name>NADPH</name>
        <dbReference type="ChEBI" id="CHEBI:57783"/>
    </ligand>
</feature>
<dbReference type="InterPro" id="IPR006109">
    <property type="entry name" value="G3P_DH_NAD-dep_C"/>
</dbReference>
<dbReference type="PANTHER" id="PTHR11728:SF1">
    <property type="entry name" value="GLYCEROL-3-PHOSPHATE DEHYDROGENASE [NAD(+)] 2, CHLOROPLASTIC"/>
    <property type="match status" value="1"/>
</dbReference>
<feature type="binding site" evidence="13">
    <location>
        <position position="108"/>
    </location>
    <ligand>
        <name>sn-glycerol 3-phosphate</name>
        <dbReference type="ChEBI" id="CHEBI:57597"/>
    </ligand>
</feature>
<evidence type="ECO:0000256" key="14">
    <source>
        <dbReference type="PIRSR" id="PIRSR000114-1"/>
    </source>
</evidence>
<feature type="binding site" evidence="13">
    <location>
        <position position="143"/>
    </location>
    <ligand>
        <name>NADPH</name>
        <dbReference type="ChEBI" id="CHEBI:57783"/>
    </ligand>
</feature>
<accession>A0A841PX77</accession>
<dbReference type="NCBIfam" id="NF000941">
    <property type="entry name" value="PRK00094.1-3"/>
    <property type="match status" value="1"/>
</dbReference>
<comment type="catalytic activity">
    <reaction evidence="9">
        <text>sn-glycerol 3-phosphate + NADP(+) = dihydroxyacetone phosphate + NADPH + H(+)</text>
        <dbReference type="Rhea" id="RHEA:11096"/>
        <dbReference type="ChEBI" id="CHEBI:15378"/>
        <dbReference type="ChEBI" id="CHEBI:57597"/>
        <dbReference type="ChEBI" id="CHEBI:57642"/>
        <dbReference type="ChEBI" id="CHEBI:57783"/>
        <dbReference type="ChEBI" id="CHEBI:58349"/>
        <dbReference type="EC" id="1.1.1.94"/>
    </reaction>
    <physiologicalReaction direction="right-to-left" evidence="9">
        <dbReference type="Rhea" id="RHEA:11098"/>
    </physiologicalReaction>
</comment>
<feature type="binding site" evidence="13">
    <location>
        <position position="282"/>
    </location>
    <ligand>
        <name>NADPH</name>
        <dbReference type="ChEBI" id="CHEBI:57783"/>
    </ligand>
</feature>
<comment type="catalytic activity">
    <reaction evidence="13">
        <text>sn-glycerol 3-phosphate + NAD(+) = dihydroxyacetone phosphate + NADH + H(+)</text>
        <dbReference type="Rhea" id="RHEA:11092"/>
        <dbReference type="ChEBI" id="CHEBI:15378"/>
        <dbReference type="ChEBI" id="CHEBI:57540"/>
        <dbReference type="ChEBI" id="CHEBI:57597"/>
        <dbReference type="ChEBI" id="CHEBI:57642"/>
        <dbReference type="ChEBI" id="CHEBI:57945"/>
        <dbReference type="EC" id="1.1.1.94"/>
    </reaction>
</comment>
<dbReference type="InterPro" id="IPR008927">
    <property type="entry name" value="6-PGluconate_DH-like_C_sf"/>
</dbReference>
<feature type="binding site" evidence="15">
    <location>
        <position position="108"/>
    </location>
    <ligand>
        <name>substrate</name>
    </ligand>
</feature>
<feature type="binding site" evidence="13">
    <location>
        <position position="247"/>
    </location>
    <ligand>
        <name>sn-glycerol 3-phosphate</name>
        <dbReference type="ChEBI" id="CHEBI:57597"/>
    </ligand>
</feature>
<feature type="binding site" evidence="16">
    <location>
        <begin position="10"/>
        <end position="15"/>
    </location>
    <ligand>
        <name>NAD(+)</name>
        <dbReference type="ChEBI" id="CHEBI:57540"/>
    </ligand>
</feature>
<feature type="binding site" evidence="13">
    <location>
        <position position="141"/>
    </location>
    <ligand>
        <name>sn-glycerol 3-phosphate</name>
        <dbReference type="ChEBI" id="CHEBI:57597"/>
    </ligand>
</feature>
<feature type="binding site" evidence="13">
    <location>
        <position position="34"/>
    </location>
    <ligand>
        <name>NADPH</name>
        <dbReference type="ChEBI" id="CHEBI:57783"/>
    </ligand>
</feature>
<dbReference type="GO" id="GO:0005975">
    <property type="term" value="P:carbohydrate metabolic process"/>
    <property type="evidence" value="ECO:0007669"/>
    <property type="project" value="InterPro"/>
</dbReference>
<evidence type="ECO:0000256" key="9">
    <source>
        <dbReference type="ARBA" id="ARBA00052716"/>
    </source>
</evidence>
<evidence type="ECO:0000256" key="11">
    <source>
        <dbReference type="ARBA" id="ARBA00069372"/>
    </source>
</evidence>
<dbReference type="GO" id="GO:0005829">
    <property type="term" value="C:cytosol"/>
    <property type="evidence" value="ECO:0007669"/>
    <property type="project" value="TreeGrafter"/>
</dbReference>
<feature type="domain" description="Glycerol-3-phosphate dehydrogenase NAD-dependent N-terminal" evidence="18">
    <location>
        <begin position="5"/>
        <end position="162"/>
    </location>
</feature>
<gene>
    <name evidence="13" type="primary">gpsA</name>
    <name evidence="20" type="ORF">HNR44_000972</name>
</gene>
<name>A0A841PX77_9BACL</name>
<dbReference type="HAMAP" id="MF_00394">
    <property type="entry name" value="NAD_Glyc3P_dehydrog"/>
    <property type="match status" value="1"/>
</dbReference>
<dbReference type="AlphaFoldDB" id="A0A841PX77"/>
<evidence type="ECO:0000256" key="2">
    <source>
        <dbReference type="ARBA" id="ARBA00022516"/>
    </source>
</evidence>
<dbReference type="Pfam" id="PF01210">
    <property type="entry name" value="NAD_Gly3P_dh_N"/>
    <property type="match status" value="1"/>
</dbReference>
<proteinExistence type="inferred from homology"/>
<comment type="function">
    <text evidence="13">Catalyzes the reduction of the glycolytic intermediate dihydroxyacetone phosphate (DHAP) to sn-glycerol 3-phosphate (G3P), the key precursor for phospholipid synthesis.</text>
</comment>
<sequence>MERKKLAVLGAGSWGTALSIVLADNGHDVTIWARREAQAREMNEEKTNEHYLSDIRLPDNITVTNRLHQAVEGCDALLISVPTSSIRETVQLLAQSDVHIPLVIHATKGIEPDTLLRISEMMEEENVYNFTSDVVALSGPSHAEEVARRQPTTVTVSSLSREACDRAQVLFMNEKFRVYTSQDIVGVELGGSLKNVMALGVGLTEGLGYGDNARAAIMTRGLAEMTRLGTKLGADPLTFAGLSGLGDLIVTCTSEHSRNWRAGYQLGQGIPLTEVLEQMGMVVEGVKTTQAVAQLAKKEGIEVPITMAIYDVLFNGQSPLQAAEYLMGRVRKHEAEQLNFTKVQKKD</sequence>
<evidence type="ECO:0000256" key="1">
    <source>
        <dbReference type="ARBA" id="ARBA00011009"/>
    </source>
</evidence>
<organism evidence="20 21">
    <name type="scientific">Geomicrobium halophilum</name>
    <dbReference type="NCBI Taxonomy" id="549000"/>
    <lineage>
        <taxon>Bacteria</taxon>
        <taxon>Bacillati</taxon>
        <taxon>Bacillota</taxon>
        <taxon>Bacilli</taxon>
        <taxon>Bacillales</taxon>
        <taxon>Geomicrobium</taxon>
    </lineage>
</organism>
<comment type="pathway">
    <text evidence="13">Membrane lipid metabolism; glycerophospholipid metabolism.</text>
</comment>
<feature type="binding site" evidence="16">
    <location>
        <position position="143"/>
    </location>
    <ligand>
        <name>NAD(+)</name>
        <dbReference type="ChEBI" id="CHEBI:57540"/>
    </ligand>
</feature>
<dbReference type="FunFam" id="1.10.1040.10:FF:000001">
    <property type="entry name" value="Glycerol-3-phosphate dehydrogenase [NAD(P)+]"/>
    <property type="match status" value="1"/>
</dbReference>
<evidence type="ECO:0000256" key="15">
    <source>
        <dbReference type="PIRSR" id="PIRSR000114-2"/>
    </source>
</evidence>
<evidence type="ECO:0000256" key="3">
    <source>
        <dbReference type="ARBA" id="ARBA00022857"/>
    </source>
</evidence>
<dbReference type="PROSITE" id="PS00957">
    <property type="entry name" value="NAD_G3PDH"/>
    <property type="match status" value="1"/>
</dbReference>
<dbReference type="RefSeq" id="WP_184402954.1">
    <property type="nucleotide sequence ID" value="NZ_JACHHJ010000001.1"/>
</dbReference>
<feature type="binding site" evidence="13">
    <location>
        <position position="13"/>
    </location>
    <ligand>
        <name>NADPH</name>
        <dbReference type="ChEBI" id="CHEBI:57783"/>
    </ligand>
</feature>
<dbReference type="GO" id="GO:0006650">
    <property type="term" value="P:glycerophospholipid metabolic process"/>
    <property type="evidence" value="ECO:0007669"/>
    <property type="project" value="UniProtKB-UniRule"/>
</dbReference>
<keyword evidence="7 13" id="KW-0594">Phospholipid biosynthesis</keyword>
<evidence type="ECO:0000256" key="17">
    <source>
        <dbReference type="RuleBase" id="RU000437"/>
    </source>
</evidence>
<dbReference type="GO" id="GO:0051287">
    <property type="term" value="F:NAD binding"/>
    <property type="evidence" value="ECO:0007669"/>
    <property type="project" value="InterPro"/>
</dbReference>
<feature type="binding site" evidence="13">
    <location>
        <position position="139"/>
    </location>
    <ligand>
        <name>sn-glycerol 3-phosphate</name>
        <dbReference type="ChEBI" id="CHEBI:57597"/>
    </ligand>
</feature>
<keyword evidence="4 13" id="KW-0560">Oxidoreductase</keyword>
<dbReference type="InterPro" id="IPR036291">
    <property type="entry name" value="NAD(P)-bd_dom_sf"/>
</dbReference>
<feature type="binding site" evidence="13">
    <location>
        <position position="14"/>
    </location>
    <ligand>
        <name>NADPH</name>
        <dbReference type="ChEBI" id="CHEBI:57783"/>
    </ligand>
</feature>
<keyword evidence="6 13" id="KW-0443">Lipid metabolism</keyword>
<dbReference type="SUPFAM" id="SSF51735">
    <property type="entry name" value="NAD(P)-binding Rossmann-fold domains"/>
    <property type="match status" value="1"/>
</dbReference>
<feature type="binding site" evidence="15">
    <location>
        <begin position="258"/>
        <end position="259"/>
    </location>
    <ligand>
        <name>substrate</name>
    </ligand>
</feature>
<keyword evidence="21" id="KW-1185">Reference proteome</keyword>
<dbReference type="GO" id="GO:0046167">
    <property type="term" value="P:glycerol-3-phosphate biosynthetic process"/>
    <property type="evidence" value="ECO:0007669"/>
    <property type="project" value="UniProtKB-UniRule"/>
</dbReference>
<evidence type="ECO:0000256" key="13">
    <source>
        <dbReference type="HAMAP-Rule" id="MF_00394"/>
    </source>
</evidence>
<dbReference type="PIRSF" id="PIRSF000114">
    <property type="entry name" value="Glycerol-3-P_dh"/>
    <property type="match status" value="1"/>
</dbReference>
<dbReference type="InterPro" id="IPR006168">
    <property type="entry name" value="G3P_DH_NAD-dep"/>
</dbReference>
<keyword evidence="2 13" id="KW-0444">Lipid biosynthesis</keyword>
<feature type="binding site" evidence="13">
    <location>
        <position position="258"/>
    </location>
    <ligand>
        <name>sn-glycerol 3-phosphate</name>
        <dbReference type="ChEBI" id="CHEBI:57597"/>
    </ligand>
</feature>
<evidence type="ECO:0000256" key="5">
    <source>
        <dbReference type="ARBA" id="ARBA00023027"/>
    </source>
</evidence>
<dbReference type="NCBIfam" id="NF000940">
    <property type="entry name" value="PRK00094.1-2"/>
    <property type="match status" value="1"/>
</dbReference>
<evidence type="ECO:0000259" key="19">
    <source>
        <dbReference type="Pfam" id="PF07479"/>
    </source>
</evidence>
<comment type="similarity">
    <text evidence="1 13 17">Belongs to the NAD-dependent glycerol-3-phosphate dehydrogenase family.</text>
</comment>
<evidence type="ECO:0000256" key="7">
    <source>
        <dbReference type="ARBA" id="ARBA00023209"/>
    </source>
</evidence>
<keyword evidence="13" id="KW-0963">Cytoplasm</keyword>
<keyword evidence="3 13" id="KW-0521">NADP</keyword>
<keyword evidence="13" id="KW-0547">Nucleotide-binding</keyword>
<keyword evidence="8 13" id="KW-1208">Phospholipid metabolism</keyword>
<dbReference type="Pfam" id="PF07479">
    <property type="entry name" value="NAD_Gly3P_dh_C"/>
    <property type="match status" value="1"/>
</dbReference>
<feature type="domain" description="Glycerol-3-phosphate dehydrogenase NAD-dependent C-terminal" evidence="19">
    <location>
        <begin position="183"/>
        <end position="323"/>
    </location>
</feature>
<dbReference type="UniPathway" id="UPA00940"/>
<evidence type="ECO:0000256" key="6">
    <source>
        <dbReference type="ARBA" id="ARBA00023098"/>
    </source>
</evidence>
<feature type="binding site" evidence="13">
    <location>
        <position position="51"/>
    </location>
    <ligand>
        <name>NADPH</name>
        <dbReference type="ChEBI" id="CHEBI:57783"/>
    </ligand>
</feature>
<dbReference type="Gene3D" id="1.10.1040.10">
    <property type="entry name" value="N-(1-d-carboxylethyl)-l-norvaline Dehydrogenase, domain 2"/>
    <property type="match status" value="1"/>
</dbReference>
<evidence type="ECO:0000313" key="21">
    <source>
        <dbReference type="Proteomes" id="UP000568839"/>
    </source>
</evidence>
<dbReference type="NCBIfam" id="NF000942">
    <property type="entry name" value="PRK00094.1-4"/>
    <property type="match status" value="1"/>
</dbReference>
<dbReference type="GO" id="GO:0008654">
    <property type="term" value="P:phospholipid biosynthetic process"/>
    <property type="evidence" value="ECO:0007669"/>
    <property type="project" value="UniProtKB-KW"/>
</dbReference>
<protein>
    <recommendedName>
        <fullName evidence="11 13">Glycerol-3-phosphate dehydrogenase [NAD(P)+]</fullName>
        <ecNumber evidence="10 13">1.1.1.94</ecNumber>
    </recommendedName>
    <alternativeName>
        <fullName evidence="13">NAD(P)(+)-dependent glycerol-3-phosphate dehydrogenase</fullName>
    </alternativeName>
    <alternativeName>
        <fullName evidence="12 13">NAD(P)H-dependent dihydroxyacetone-phosphate reductase</fullName>
    </alternativeName>
</protein>
<dbReference type="EMBL" id="JACHHJ010000001">
    <property type="protein sequence ID" value="MBB6449023.1"/>
    <property type="molecule type" value="Genomic_DNA"/>
</dbReference>
<evidence type="ECO:0000256" key="12">
    <source>
        <dbReference type="ARBA" id="ARBA00080511"/>
    </source>
</evidence>
<dbReference type="SUPFAM" id="SSF48179">
    <property type="entry name" value="6-phosphogluconate dehydrogenase C-terminal domain-like"/>
    <property type="match status" value="1"/>
</dbReference>
<dbReference type="EC" id="1.1.1.94" evidence="10 13"/>
<evidence type="ECO:0000256" key="16">
    <source>
        <dbReference type="PIRSR" id="PIRSR000114-3"/>
    </source>
</evidence>
<dbReference type="InterPro" id="IPR013328">
    <property type="entry name" value="6PGD_dom2"/>
</dbReference>
<evidence type="ECO:0000256" key="8">
    <source>
        <dbReference type="ARBA" id="ARBA00023264"/>
    </source>
</evidence>
<keyword evidence="5 13" id="KW-0520">NAD</keyword>
<feature type="binding site" evidence="13">
    <location>
        <position position="194"/>
    </location>
    <ligand>
        <name>sn-glycerol 3-phosphate</name>
        <dbReference type="ChEBI" id="CHEBI:57597"/>
    </ligand>
</feature>
<dbReference type="GO" id="GO:0047952">
    <property type="term" value="F:glycerol-3-phosphate dehydrogenase [NAD(P)+] activity"/>
    <property type="evidence" value="ECO:0007669"/>
    <property type="project" value="UniProtKB-UniRule"/>
</dbReference>
<dbReference type="PANTHER" id="PTHR11728">
    <property type="entry name" value="GLYCEROL-3-PHOSPHATE DEHYDROGENASE"/>
    <property type="match status" value="1"/>
</dbReference>
<feature type="binding site" evidence="13">
    <location>
        <position position="259"/>
    </location>
    <ligand>
        <name>sn-glycerol 3-phosphate</name>
        <dbReference type="ChEBI" id="CHEBI:57597"/>
    </ligand>
</feature>
<comment type="subcellular location">
    <subcellularLocation>
        <location evidence="13">Cytoplasm</location>
    </subcellularLocation>
</comment>
<feature type="binding site" evidence="13">
    <location>
        <position position="257"/>
    </location>
    <ligand>
        <name>sn-glycerol 3-phosphate</name>
        <dbReference type="ChEBI" id="CHEBI:57597"/>
    </ligand>
</feature>
<dbReference type="GO" id="GO:0046168">
    <property type="term" value="P:glycerol-3-phosphate catabolic process"/>
    <property type="evidence" value="ECO:0007669"/>
    <property type="project" value="InterPro"/>
</dbReference>
<dbReference type="FunFam" id="3.40.50.720:FF:000019">
    <property type="entry name" value="Glycerol-3-phosphate dehydrogenase [NAD(P)+]"/>
    <property type="match status" value="1"/>
</dbReference>
<dbReference type="PRINTS" id="PR00077">
    <property type="entry name" value="GPDHDRGNASE"/>
</dbReference>
<feature type="binding site" evidence="13">
    <location>
        <position position="108"/>
    </location>
    <ligand>
        <name>NADPH</name>
        <dbReference type="ChEBI" id="CHEBI:57783"/>
    </ligand>
</feature>
<feature type="binding site" evidence="16">
    <location>
        <position position="258"/>
    </location>
    <ligand>
        <name>NAD(+)</name>
        <dbReference type="ChEBI" id="CHEBI:57540"/>
    </ligand>
</feature>
<evidence type="ECO:0000313" key="20">
    <source>
        <dbReference type="EMBL" id="MBB6449023.1"/>
    </source>
</evidence>
<evidence type="ECO:0000256" key="4">
    <source>
        <dbReference type="ARBA" id="ARBA00023002"/>
    </source>
</evidence>
<feature type="binding site" evidence="13">
    <location>
        <position position="284"/>
    </location>
    <ligand>
        <name>NADPH</name>
        <dbReference type="ChEBI" id="CHEBI:57783"/>
    </ligand>
</feature>
<dbReference type="Gene3D" id="3.40.50.720">
    <property type="entry name" value="NAD(P)-binding Rossmann-like Domain"/>
    <property type="match status" value="1"/>
</dbReference>
<comment type="caution">
    <text evidence="20">The sequence shown here is derived from an EMBL/GenBank/DDBJ whole genome shotgun (WGS) entry which is preliminary data.</text>
</comment>
<dbReference type="Proteomes" id="UP000568839">
    <property type="component" value="Unassembled WGS sequence"/>
</dbReference>
<evidence type="ECO:0000259" key="18">
    <source>
        <dbReference type="Pfam" id="PF01210"/>
    </source>
</evidence>
<dbReference type="InterPro" id="IPR011128">
    <property type="entry name" value="G3P_DH_NAD-dep_N"/>
</dbReference>
<feature type="binding site" evidence="13">
    <location>
        <position position="258"/>
    </location>
    <ligand>
        <name>NADPH</name>
        <dbReference type="ChEBI" id="CHEBI:57783"/>
    </ligand>
</feature>
<feature type="active site" description="Proton acceptor" evidence="13 14">
    <location>
        <position position="194"/>
    </location>
</feature>
<evidence type="ECO:0000256" key="10">
    <source>
        <dbReference type="ARBA" id="ARBA00066687"/>
    </source>
</evidence>